<dbReference type="RefSeq" id="WP_231042474.1">
    <property type="nucleotide sequence ID" value="NZ_CP106881.1"/>
</dbReference>
<dbReference type="PROSITE" id="PS50887">
    <property type="entry name" value="GGDEF"/>
    <property type="match status" value="1"/>
</dbReference>
<evidence type="ECO:0000259" key="2">
    <source>
        <dbReference type="PROSITE" id="PS50883"/>
    </source>
</evidence>
<dbReference type="SUPFAM" id="SSF141868">
    <property type="entry name" value="EAL domain-like"/>
    <property type="match status" value="1"/>
</dbReference>
<gene>
    <name evidence="4" type="ORF">M9799_00505</name>
</gene>
<dbReference type="Gene3D" id="3.20.20.450">
    <property type="entry name" value="EAL domain"/>
    <property type="match status" value="1"/>
</dbReference>
<evidence type="ECO:0000313" key="5">
    <source>
        <dbReference type="Proteomes" id="UP001162800"/>
    </source>
</evidence>
<dbReference type="PROSITE" id="PS50883">
    <property type="entry name" value="EAL"/>
    <property type="match status" value="1"/>
</dbReference>
<protein>
    <submittedName>
        <fullName evidence="4">EAL domain-containing protein</fullName>
    </submittedName>
</protein>
<dbReference type="Proteomes" id="UP001162800">
    <property type="component" value="Chromosome"/>
</dbReference>
<feature type="domain" description="EAL" evidence="2">
    <location>
        <begin position="548"/>
        <end position="802"/>
    </location>
</feature>
<dbReference type="InterPro" id="IPR001633">
    <property type="entry name" value="EAL_dom"/>
</dbReference>
<proteinExistence type="predicted"/>
<dbReference type="PANTHER" id="PTHR44757:SF2">
    <property type="entry name" value="BIOFILM ARCHITECTURE MAINTENANCE PROTEIN MBAA"/>
    <property type="match status" value="1"/>
</dbReference>
<keyword evidence="1" id="KW-0472">Membrane</keyword>
<dbReference type="Pfam" id="PF00990">
    <property type="entry name" value="GGDEF"/>
    <property type="match status" value="1"/>
</dbReference>
<dbReference type="InterPro" id="IPR029787">
    <property type="entry name" value="Nucleotide_cyclase"/>
</dbReference>
<dbReference type="InterPro" id="IPR052155">
    <property type="entry name" value="Biofilm_reg_signaling"/>
</dbReference>
<dbReference type="SMART" id="SM00052">
    <property type="entry name" value="EAL"/>
    <property type="match status" value="1"/>
</dbReference>
<dbReference type="PANTHER" id="PTHR44757">
    <property type="entry name" value="DIGUANYLATE CYCLASE DGCP"/>
    <property type="match status" value="1"/>
</dbReference>
<accession>A0ABY6GBM3</accession>
<dbReference type="NCBIfam" id="TIGR00254">
    <property type="entry name" value="GGDEF"/>
    <property type="match status" value="1"/>
</dbReference>
<dbReference type="Gene3D" id="3.30.70.270">
    <property type="match status" value="1"/>
</dbReference>
<dbReference type="SUPFAM" id="SSF55073">
    <property type="entry name" value="Nucleotide cyclase"/>
    <property type="match status" value="1"/>
</dbReference>
<feature type="transmembrane region" description="Helical" evidence="1">
    <location>
        <begin position="318"/>
        <end position="340"/>
    </location>
</feature>
<dbReference type="CDD" id="cd01949">
    <property type="entry name" value="GGDEF"/>
    <property type="match status" value="1"/>
</dbReference>
<evidence type="ECO:0000259" key="3">
    <source>
        <dbReference type="PROSITE" id="PS50887"/>
    </source>
</evidence>
<feature type="domain" description="GGDEF" evidence="3">
    <location>
        <begin position="405"/>
        <end position="539"/>
    </location>
</feature>
<name>A0ABY6GBM3_9BURK</name>
<evidence type="ECO:0000313" key="4">
    <source>
        <dbReference type="EMBL" id="UYG51772.1"/>
    </source>
</evidence>
<keyword evidence="5" id="KW-1185">Reference proteome</keyword>
<dbReference type="Pfam" id="PF00563">
    <property type="entry name" value="EAL"/>
    <property type="match status" value="1"/>
</dbReference>
<keyword evidence="1" id="KW-0812">Transmembrane</keyword>
<keyword evidence="1" id="KW-1133">Transmembrane helix</keyword>
<dbReference type="InterPro" id="IPR043128">
    <property type="entry name" value="Rev_trsase/Diguanyl_cyclase"/>
</dbReference>
<organism evidence="4 5">
    <name type="scientific">Comamonas endophytica</name>
    <dbReference type="NCBI Taxonomy" id="2949090"/>
    <lineage>
        <taxon>Bacteria</taxon>
        <taxon>Pseudomonadati</taxon>
        <taxon>Pseudomonadota</taxon>
        <taxon>Betaproteobacteria</taxon>
        <taxon>Burkholderiales</taxon>
        <taxon>Comamonadaceae</taxon>
        <taxon>Comamonas</taxon>
    </lineage>
</organism>
<dbReference type="EMBL" id="CP106881">
    <property type="protein sequence ID" value="UYG51772.1"/>
    <property type="molecule type" value="Genomic_DNA"/>
</dbReference>
<dbReference type="Gene3D" id="3.30.450.20">
    <property type="entry name" value="PAS domain"/>
    <property type="match status" value="1"/>
</dbReference>
<dbReference type="CDD" id="cd01948">
    <property type="entry name" value="EAL"/>
    <property type="match status" value="1"/>
</dbReference>
<dbReference type="SMART" id="SM00267">
    <property type="entry name" value="GGDEF"/>
    <property type="match status" value="1"/>
</dbReference>
<dbReference type="InterPro" id="IPR000160">
    <property type="entry name" value="GGDEF_dom"/>
</dbReference>
<dbReference type="InterPro" id="IPR035919">
    <property type="entry name" value="EAL_sf"/>
</dbReference>
<reference evidence="4" key="1">
    <citation type="submission" date="2022-09" db="EMBL/GenBank/DDBJ databases">
        <title>The complete genome of Acidovorax sp. 5MLIR.</title>
        <authorList>
            <person name="Liu L."/>
            <person name="Yue J."/>
            <person name="Yang F."/>
            <person name="Yuan J."/>
            <person name="Li L."/>
        </authorList>
    </citation>
    <scope>NUCLEOTIDE SEQUENCE</scope>
    <source>
        <strain evidence="4">5MLIR</strain>
    </source>
</reference>
<sequence>MTSLYARRLCYLLLFRRPVSTMPLRMGWRGMRLACVGAALLVLGLVWWLAWQSVAAERAQLEISTRQQQASLAAVVAENLAQVVNKGQLMALAAGDTLASHARGQQTAAEVHRRLSTMLVAEQSFARYLLLDASLAPMDSSYALARGELAPLVAALRQALRAPVAGQAARLLPAAQASAPGSPDLWQIPLAYALRPTESGATSAAGGYLLLMLDLGYFLNLYRDVEMGAGSAIHLFDTQGGPLAELGAQGLTLPFSRSQAAPVTLMEGSRGAAVAALQPGAAPSQFSWRRSAQSPFIVVASRGQEWVDGPHREGSRKVWTLLGVLSVCMLLAVGGMLRVLRHQEGLFVALSVANRDKHALIDQLEREKTKALELAANDHLTGLHNRRMFNELVASHLALARRSRKFYALMYLDLDRFKAINDSLGHHVGDLLLQAVAGRLRQLLRRSDIIARMGGDEFAVLVTGMDAMADMDALAAKLIESLSQPYEGLEGHTLQVTPSMGVAFFPRDGHDVTLLCRNADAAMYASKRAGRGRFSYYDATASADSARGYALERELPRAVAEQQLVLHFQPKVRLNDCRIMGFEALVRWQHPEYGLIHPGEFIASAEATGAIRALGDWVLKACCRQVAAWRALGLDTVPIAFNVSPVQLRDGAFAERLAAHIADHGIAPSDLMMEITESCLIEPRALALSVLEQVRDMGVSIGLDDFGTGFSSLSQIKDLPIDTLKLDRSFVNDIRSSSEAGVIVTSVITLAHNLKMRVVAEGVELMDQLVYLKTAGCDEAQGYFLSRPVGAHAAEEMLRAAYLHPA</sequence>
<evidence type="ECO:0000256" key="1">
    <source>
        <dbReference type="SAM" id="Phobius"/>
    </source>
</evidence>